<evidence type="ECO:0000313" key="1">
    <source>
        <dbReference type="EMBL" id="OOE12500.1"/>
    </source>
</evidence>
<comment type="caution">
    <text evidence="1">The sequence shown here is derived from an EMBL/GenBank/DDBJ whole genome shotgun (WGS) entry which is preliminary data.</text>
</comment>
<dbReference type="EMBL" id="MQMF01000002">
    <property type="protein sequence ID" value="OOE12500.1"/>
    <property type="molecule type" value="Genomic_DNA"/>
</dbReference>
<organism evidence="1 2">
    <name type="scientific">Fictibacillus arsenicus</name>
    <dbReference type="NCBI Taxonomy" id="255247"/>
    <lineage>
        <taxon>Bacteria</taxon>
        <taxon>Bacillati</taxon>
        <taxon>Bacillota</taxon>
        <taxon>Bacilli</taxon>
        <taxon>Bacillales</taxon>
        <taxon>Fictibacillaceae</taxon>
        <taxon>Fictibacillus</taxon>
    </lineage>
</organism>
<evidence type="ECO:0000313" key="2">
    <source>
        <dbReference type="Proteomes" id="UP000188597"/>
    </source>
</evidence>
<proteinExistence type="predicted"/>
<dbReference type="Proteomes" id="UP000188597">
    <property type="component" value="Unassembled WGS sequence"/>
</dbReference>
<reference evidence="1 2" key="1">
    <citation type="submission" date="2016-11" db="EMBL/GenBank/DDBJ databases">
        <authorList>
            <person name="Jaros S."/>
            <person name="Januszkiewicz K."/>
            <person name="Wedrychowicz H."/>
        </authorList>
    </citation>
    <scope>NUCLEOTIDE SEQUENCE [LARGE SCALE GENOMIC DNA]</scope>
    <source>
        <strain evidence="1 2">Con a/3</strain>
    </source>
</reference>
<name>A0A1V3G7X4_9BACL</name>
<gene>
    <name evidence="1" type="ORF">UN64_10465</name>
</gene>
<protein>
    <submittedName>
        <fullName evidence="1">Uncharacterized protein</fullName>
    </submittedName>
</protein>
<accession>A0A1V3G7X4</accession>
<dbReference type="AlphaFoldDB" id="A0A1V3G7X4"/>
<sequence length="63" mass="7363">MKRFSVSFEQRTKVFLWIVINLSSPSNKIVTIEDLNLSSTSVAIFRMEQQHSTPDFITKEVRM</sequence>